<proteinExistence type="predicted"/>
<dbReference type="EMBL" id="MLJW01001189">
    <property type="protein sequence ID" value="OIQ79591.1"/>
    <property type="molecule type" value="Genomic_DNA"/>
</dbReference>
<gene>
    <name evidence="2" type="ORF">GALL_386670</name>
</gene>
<protein>
    <recommendedName>
        <fullName evidence="1">HNH nuclease domain-containing protein</fullName>
    </recommendedName>
</protein>
<organism evidence="2">
    <name type="scientific">mine drainage metagenome</name>
    <dbReference type="NCBI Taxonomy" id="410659"/>
    <lineage>
        <taxon>unclassified sequences</taxon>
        <taxon>metagenomes</taxon>
        <taxon>ecological metagenomes</taxon>
    </lineage>
</organism>
<sequence length="310" mass="35498">MLVYNQSWVKAPSKDLMKQAAPMWNMWKTRQQPFTTLEDAQIILMIASKGRTMNMIMYTSRVRYLVKEEYKSHDHAWKLLSAGIPKKFLKNDDGTSMSRADFMSSPYTIDAAPSGYLMAFLDKPINWIGEPRPNSLILQRNGWGNIPDKNVPKLSKASKTLLSAATEKDELEREILQRKDIGPREKKSLISARRGQGIFKSNVNLYEDRCRVTGTSAKRHLIASHIKPWALSNDEEKIDGFNGFLLAPHIDHLFDDGFISFRDNGDLIISTKLNKAVLVEWGIPVSLNVGKFHAKQRTYLKHHREKTLQK</sequence>
<comment type="caution">
    <text evidence="2">The sequence shown here is derived from an EMBL/GenBank/DDBJ whole genome shotgun (WGS) entry which is preliminary data.</text>
</comment>
<evidence type="ECO:0000259" key="1">
    <source>
        <dbReference type="Pfam" id="PF13391"/>
    </source>
</evidence>
<name>A0A1J5QI08_9ZZZZ</name>
<dbReference type="Pfam" id="PF13391">
    <property type="entry name" value="HNH_2"/>
    <property type="match status" value="1"/>
</dbReference>
<dbReference type="AlphaFoldDB" id="A0A1J5QI08"/>
<dbReference type="InterPro" id="IPR003615">
    <property type="entry name" value="HNH_nuc"/>
</dbReference>
<feature type="domain" description="HNH nuclease" evidence="1">
    <location>
        <begin position="210"/>
        <end position="261"/>
    </location>
</feature>
<evidence type="ECO:0000313" key="2">
    <source>
        <dbReference type="EMBL" id="OIQ79591.1"/>
    </source>
</evidence>
<accession>A0A1J5QI08</accession>
<reference evidence="2" key="1">
    <citation type="submission" date="2016-10" db="EMBL/GenBank/DDBJ databases">
        <title>Sequence of Gallionella enrichment culture.</title>
        <authorList>
            <person name="Poehlein A."/>
            <person name="Muehling M."/>
            <person name="Daniel R."/>
        </authorList>
    </citation>
    <scope>NUCLEOTIDE SEQUENCE</scope>
</reference>